<keyword evidence="1" id="KW-0812">Transmembrane</keyword>
<dbReference type="EMBL" id="CP012850">
    <property type="protein sequence ID" value="ALI34485.1"/>
    <property type="molecule type" value="Genomic_DNA"/>
</dbReference>
<evidence type="ECO:0000256" key="1">
    <source>
        <dbReference type="SAM" id="Phobius"/>
    </source>
</evidence>
<name>A0A654LTB7_9ARCH</name>
<sequence>MLYQSLSLIGIIALLITTAVVITIVVPSNNIASANGMSQPYLSVVSYDCSIGSDGCEDNVYCDINEEGSCYDR</sequence>
<keyword evidence="3" id="KW-1185">Reference proteome</keyword>
<gene>
    <name evidence="2" type="ORF">NMY3_00271</name>
</gene>
<organism evidence="2 3">
    <name type="scientific">Candidatus Nitrosocosmicus oleophilus</name>
    <dbReference type="NCBI Taxonomy" id="1353260"/>
    <lineage>
        <taxon>Archaea</taxon>
        <taxon>Nitrososphaerota</taxon>
        <taxon>Nitrososphaeria</taxon>
        <taxon>Nitrososphaerales</taxon>
        <taxon>Nitrososphaeraceae</taxon>
        <taxon>Candidatus Nitrosocosmicus</taxon>
    </lineage>
</organism>
<evidence type="ECO:0000313" key="3">
    <source>
        <dbReference type="Proteomes" id="UP000058925"/>
    </source>
</evidence>
<protein>
    <submittedName>
        <fullName evidence="2">Uncharacterized protein</fullName>
    </submittedName>
</protein>
<dbReference type="Proteomes" id="UP000058925">
    <property type="component" value="Chromosome"/>
</dbReference>
<reference evidence="3" key="1">
    <citation type="submission" date="2015-10" db="EMBL/GenBank/DDBJ databases">
        <title>Niche specialization of a soil ammonia-oxidizing archaeon, Candidatus Nitrosocosmicus oleophilus.</title>
        <authorList>
            <person name="Jung M.-Y."/>
            <person name="Rhee S.-K."/>
        </authorList>
    </citation>
    <scope>NUCLEOTIDE SEQUENCE [LARGE SCALE GENOMIC DNA]</scope>
    <source>
        <strain evidence="3">MY3</strain>
    </source>
</reference>
<dbReference type="AlphaFoldDB" id="A0A654LTB7"/>
<feature type="transmembrane region" description="Helical" evidence="1">
    <location>
        <begin position="6"/>
        <end position="27"/>
    </location>
</feature>
<keyword evidence="1" id="KW-0472">Membrane</keyword>
<keyword evidence="1" id="KW-1133">Transmembrane helix</keyword>
<proteinExistence type="predicted"/>
<dbReference type="KEGG" id="taa:NMY3_00271"/>
<accession>A0A654LTB7</accession>
<evidence type="ECO:0000313" key="2">
    <source>
        <dbReference type="EMBL" id="ALI34485.1"/>
    </source>
</evidence>